<keyword evidence="6" id="KW-0449">Lipoprotein</keyword>
<dbReference type="PIRSF" id="PIRSF002854">
    <property type="entry name" value="MetQ"/>
    <property type="match status" value="1"/>
</dbReference>
<keyword evidence="5" id="KW-0564">Palmitate</keyword>
<dbReference type="Proteomes" id="UP000282435">
    <property type="component" value="Chromosome"/>
</dbReference>
<proteinExistence type="inferred from homology"/>
<organism evidence="9 10">
    <name type="scientific">Eikenella corrodens</name>
    <dbReference type="NCBI Taxonomy" id="539"/>
    <lineage>
        <taxon>Bacteria</taxon>
        <taxon>Pseudomonadati</taxon>
        <taxon>Pseudomonadota</taxon>
        <taxon>Betaproteobacteria</taxon>
        <taxon>Neisseriales</taxon>
        <taxon>Neisseriaceae</taxon>
        <taxon>Eikenella</taxon>
    </lineage>
</organism>
<dbReference type="Gene3D" id="3.40.190.10">
    <property type="entry name" value="Periplasmic binding protein-like II"/>
    <property type="match status" value="2"/>
</dbReference>
<evidence type="ECO:0000313" key="10">
    <source>
        <dbReference type="Proteomes" id="UP000282435"/>
    </source>
</evidence>
<dbReference type="GO" id="GO:0016020">
    <property type="term" value="C:membrane"/>
    <property type="evidence" value="ECO:0007669"/>
    <property type="project" value="UniProtKB-SubCell"/>
</dbReference>
<dbReference type="PROSITE" id="PS51257">
    <property type="entry name" value="PROKAR_LIPOPROTEIN"/>
    <property type="match status" value="1"/>
</dbReference>
<dbReference type="OrthoDB" id="9812878at2"/>
<evidence type="ECO:0000256" key="4">
    <source>
        <dbReference type="ARBA" id="ARBA00023136"/>
    </source>
</evidence>
<keyword evidence="4" id="KW-0472">Membrane</keyword>
<evidence type="ECO:0000256" key="1">
    <source>
        <dbReference type="ARBA" id="ARBA00004635"/>
    </source>
</evidence>
<evidence type="ECO:0000256" key="6">
    <source>
        <dbReference type="ARBA" id="ARBA00023288"/>
    </source>
</evidence>
<gene>
    <name evidence="9" type="ORF">ELB75_04680</name>
</gene>
<keyword evidence="3 8" id="KW-0732">Signal</keyword>
<evidence type="ECO:0000256" key="5">
    <source>
        <dbReference type="ARBA" id="ARBA00023139"/>
    </source>
</evidence>
<feature type="signal peptide" evidence="8">
    <location>
        <begin position="1"/>
        <end position="21"/>
    </location>
</feature>
<comment type="similarity">
    <text evidence="2">Belongs to the NlpA lipoprotein family.</text>
</comment>
<feature type="chain" id="PRO_5018994749" description="Lipoprotein" evidence="8">
    <location>
        <begin position="22"/>
        <end position="306"/>
    </location>
</feature>
<evidence type="ECO:0000256" key="7">
    <source>
        <dbReference type="PIRSR" id="PIRSR002854-1"/>
    </source>
</evidence>
<dbReference type="EMBL" id="CP034670">
    <property type="protein sequence ID" value="AZR59383.1"/>
    <property type="molecule type" value="Genomic_DNA"/>
</dbReference>
<dbReference type="CDD" id="cd13599">
    <property type="entry name" value="PBP2_lipoprotein_Gna1946"/>
    <property type="match status" value="1"/>
</dbReference>
<dbReference type="SUPFAM" id="SSF53850">
    <property type="entry name" value="Periplasmic binding protein-like II"/>
    <property type="match status" value="1"/>
</dbReference>
<reference evidence="9 10" key="1">
    <citation type="submission" date="2018-12" db="EMBL/GenBank/DDBJ databases">
        <title>Genome sequencing of Eikenella corrodens KCOM 3110 (= JS217).</title>
        <authorList>
            <person name="Koo J.-K."/>
            <person name="Park S.-N."/>
            <person name="Lim Y.K."/>
        </authorList>
    </citation>
    <scope>NUCLEOTIDE SEQUENCE [LARGE SCALE GENOMIC DNA]</scope>
    <source>
        <strain evidence="9 10">KCOM 3110</strain>
    </source>
</reference>
<dbReference type="RefSeq" id="WP_126982929.1">
    <property type="nucleotide sequence ID" value="NZ_CP034670.1"/>
</dbReference>
<dbReference type="PANTHER" id="PTHR30429:SF0">
    <property type="entry name" value="METHIONINE-BINDING LIPOPROTEIN METQ"/>
    <property type="match status" value="1"/>
</dbReference>
<sequence length="306" mass="32745">MKALWKLTCAAVLGMTLAACGGQDSGSGAQASAASAGNQPAAEAKREIRFGTTPGDFADMITDQIKPMLEKQGYTVTLTEFPDYVTPNQALAEGAIDINIFQHKPYLDGFKAERNLDLTEVFQVPTAPLGIYPGKLTALDQVKNGSTVSIPNDPSNLARALVMLDNLGWIKLKEGIDPLKAARTDIAENTKNIEFVEMEAANLPRSRQDVDFAIVNGNYAMSSGMKLAEALFQEPSFAYINWSAVRTADKDAQWVKDVTAAYNSKEFKDYAHKRFVGYKYPAAWGEGAAAASAASTAAASGASAAK</sequence>
<evidence type="ECO:0000256" key="3">
    <source>
        <dbReference type="ARBA" id="ARBA00022729"/>
    </source>
</evidence>
<accession>A0A3S9SIM6</accession>
<feature type="lipid moiety-binding region" description="S-diacylglycerol cysteine" evidence="7">
    <location>
        <position position="20"/>
    </location>
</feature>
<evidence type="ECO:0000256" key="8">
    <source>
        <dbReference type="SAM" id="SignalP"/>
    </source>
</evidence>
<dbReference type="AlphaFoldDB" id="A0A3S9SIM6"/>
<evidence type="ECO:0008006" key="11">
    <source>
        <dbReference type="Google" id="ProtNLM"/>
    </source>
</evidence>
<dbReference type="PANTHER" id="PTHR30429">
    <property type="entry name" value="D-METHIONINE-BINDING LIPOPROTEIN METQ"/>
    <property type="match status" value="1"/>
</dbReference>
<protein>
    <recommendedName>
        <fullName evidence="11">Lipoprotein</fullName>
    </recommendedName>
</protein>
<comment type="subcellular location">
    <subcellularLocation>
        <location evidence="1">Membrane</location>
        <topology evidence="1">Lipid-anchor</topology>
    </subcellularLocation>
</comment>
<evidence type="ECO:0000256" key="2">
    <source>
        <dbReference type="ARBA" id="ARBA00008973"/>
    </source>
</evidence>
<dbReference type="InterPro" id="IPR004872">
    <property type="entry name" value="Lipoprotein_NlpA"/>
</dbReference>
<dbReference type="Pfam" id="PF03180">
    <property type="entry name" value="Lipoprotein_9"/>
    <property type="match status" value="1"/>
</dbReference>
<name>A0A3S9SIM6_EIKCO</name>
<evidence type="ECO:0000313" key="9">
    <source>
        <dbReference type="EMBL" id="AZR59383.1"/>
    </source>
</evidence>